<dbReference type="InParanoid" id="A0A6C2YXY0"/>
<keyword evidence="3" id="KW-1185">Reference proteome</keyword>
<keyword evidence="1" id="KW-0472">Membrane</keyword>
<accession>A0A6C2YXY0</accession>
<evidence type="ECO:0000313" key="3">
    <source>
        <dbReference type="Proteomes" id="UP000464378"/>
    </source>
</evidence>
<sequence length="43" mass="5061">MSFMEKLKDSYRSQMIMWFFLIFGIPLMIVGMFAAAGYLGRFD</sequence>
<evidence type="ECO:0000313" key="2">
    <source>
        <dbReference type="EMBL" id="VIP05709.1"/>
    </source>
</evidence>
<keyword evidence="1" id="KW-1133">Transmembrane helix</keyword>
<dbReference type="RefSeq" id="WP_261345319.1">
    <property type="nucleotide sequence ID" value="NZ_LR593887.1"/>
</dbReference>
<evidence type="ECO:0000256" key="1">
    <source>
        <dbReference type="SAM" id="Phobius"/>
    </source>
</evidence>
<protein>
    <submittedName>
        <fullName evidence="2">Uncharacterized protein</fullName>
    </submittedName>
</protein>
<gene>
    <name evidence="2" type="ORF">GMBLW1_34840</name>
</gene>
<proteinExistence type="predicted"/>
<keyword evidence="1" id="KW-0812">Transmembrane</keyword>
<dbReference type="KEGG" id="tim:GMBLW1_34840"/>
<dbReference type="Proteomes" id="UP000464378">
    <property type="component" value="Chromosome"/>
</dbReference>
<dbReference type="EMBL" id="LR593887">
    <property type="protein sequence ID" value="VTS08774.1"/>
    <property type="molecule type" value="Genomic_DNA"/>
</dbReference>
<dbReference type="AlphaFoldDB" id="A0A6C2YXY0"/>
<feature type="transmembrane region" description="Helical" evidence="1">
    <location>
        <begin position="16"/>
        <end position="39"/>
    </location>
</feature>
<organism evidence="2">
    <name type="scientific">Tuwongella immobilis</name>
    <dbReference type="NCBI Taxonomy" id="692036"/>
    <lineage>
        <taxon>Bacteria</taxon>
        <taxon>Pseudomonadati</taxon>
        <taxon>Planctomycetota</taxon>
        <taxon>Planctomycetia</taxon>
        <taxon>Gemmatales</taxon>
        <taxon>Gemmataceae</taxon>
        <taxon>Tuwongella</taxon>
    </lineage>
</organism>
<dbReference type="EMBL" id="LR586016">
    <property type="protein sequence ID" value="VIP05709.1"/>
    <property type="molecule type" value="Genomic_DNA"/>
</dbReference>
<reference evidence="2" key="1">
    <citation type="submission" date="2019-04" db="EMBL/GenBank/DDBJ databases">
        <authorList>
            <consortium name="Science for Life Laboratories"/>
        </authorList>
    </citation>
    <scope>NUCLEOTIDE SEQUENCE</scope>
    <source>
        <strain evidence="2">MBLW1</strain>
    </source>
</reference>
<name>A0A6C2YXY0_9BACT</name>